<dbReference type="Gene3D" id="3.40.50.1820">
    <property type="entry name" value="alpha/beta hydrolase"/>
    <property type="match status" value="1"/>
</dbReference>
<evidence type="ECO:0000313" key="4">
    <source>
        <dbReference type="Proteomes" id="UP001498476"/>
    </source>
</evidence>
<dbReference type="PANTHER" id="PTHR48081">
    <property type="entry name" value="AB HYDROLASE SUPERFAMILY PROTEIN C4A8.06C"/>
    <property type="match status" value="1"/>
</dbReference>
<accession>A0ABR1HUP3</accession>
<proteinExistence type="predicted"/>
<dbReference type="InterPro" id="IPR050300">
    <property type="entry name" value="GDXG_lipolytic_enzyme"/>
</dbReference>
<evidence type="ECO:0000259" key="2">
    <source>
        <dbReference type="Pfam" id="PF07859"/>
    </source>
</evidence>
<organism evidence="3 4">
    <name type="scientific">Neonectria punicea</name>
    <dbReference type="NCBI Taxonomy" id="979145"/>
    <lineage>
        <taxon>Eukaryota</taxon>
        <taxon>Fungi</taxon>
        <taxon>Dikarya</taxon>
        <taxon>Ascomycota</taxon>
        <taxon>Pezizomycotina</taxon>
        <taxon>Sordariomycetes</taxon>
        <taxon>Hypocreomycetidae</taxon>
        <taxon>Hypocreales</taxon>
        <taxon>Nectriaceae</taxon>
        <taxon>Neonectria</taxon>
    </lineage>
</organism>
<comment type="caution">
    <text evidence="3">The sequence shown here is derived from an EMBL/GenBank/DDBJ whole genome shotgun (WGS) entry which is preliminary data.</text>
</comment>
<name>A0ABR1HUP3_9HYPO</name>
<evidence type="ECO:0000313" key="3">
    <source>
        <dbReference type="EMBL" id="KAK7424336.1"/>
    </source>
</evidence>
<feature type="domain" description="Alpha/beta hydrolase fold-3" evidence="2">
    <location>
        <begin position="39"/>
        <end position="156"/>
    </location>
</feature>
<dbReference type="Proteomes" id="UP001498476">
    <property type="component" value="Unassembled WGS sequence"/>
</dbReference>
<dbReference type="PANTHER" id="PTHR48081:SF3">
    <property type="entry name" value="ALPHA_BETA HYDROLASE FOLD-3 DOMAIN-CONTAINING PROTEIN"/>
    <property type="match status" value="1"/>
</dbReference>
<keyword evidence="1" id="KW-0378">Hydrolase</keyword>
<dbReference type="InterPro" id="IPR029058">
    <property type="entry name" value="AB_hydrolase_fold"/>
</dbReference>
<dbReference type="Pfam" id="PF07859">
    <property type="entry name" value="Abhydrolase_3"/>
    <property type="match status" value="1"/>
</dbReference>
<dbReference type="EMBL" id="JAZAVJ010000005">
    <property type="protein sequence ID" value="KAK7424336.1"/>
    <property type="molecule type" value="Genomic_DNA"/>
</dbReference>
<reference evidence="3 4" key="1">
    <citation type="journal article" date="2025" name="Microbiol. Resour. Announc.">
        <title>Draft genome sequences for Neonectria magnoliae and Neonectria punicea, canker pathogens of Liriodendron tulipifera and Acer saccharum in West Virginia.</title>
        <authorList>
            <person name="Petronek H.M."/>
            <person name="Kasson M.T."/>
            <person name="Metheny A.M."/>
            <person name="Stauder C.M."/>
            <person name="Lovett B."/>
            <person name="Lynch S.C."/>
            <person name="Garnas J.R."/>
            <person name="Kasson L.R."/>
            <person name="Stajich J.E."/>
        </authorList>
    </citation>
    <scope>NUCLEOTIDE SEQUENCE [LARGE SCALE GENOMIC DNA]</scope>
    <source>
        <strain evidence="3 4">NRRL 64653</strain>
    </source>
</reference>
<gene>
    <name evidence="3" type="ORF">QQX98_000604</name>
</gene>
<keyword evidence="4" id="KW-1185">Reference proteome</keyword>
<dbReference type="SUPFAM" id="SSF53474">
    <property type="entry name" value="alpha/beta-Hydrolases"/>
    <property type="match status" value="1"/>
</dbReference>
<evidence type="ECO:0000256" key="1">
    <source>
        <dbReference type="ARBA" id="ARBA00022801"/>
    </source>
</evidence>
<dbReference type="InterPro" id="IPR013094">
    <property type="entry name" value="AB_hydrolase_3"/>
</dbReference>
<sequence>MEHPVPPPTAVCYRRVGELELFADVYFSDETNSSPRPAMLFFHGRGLVEYTRKHISPYLIQAFLLRGWAAISVDYRLLPQVNGLDILDDIQAAWKWIHNELPAAIPSLRIDADRILVAGQSAGGYLAYLLAAREQISETGSPPPRALLVLYGIHSFSHPFLNTGTQITKYPVPVELLDPFLSSSALVTTGSKDSMKAMVPSYSDDGQIIEGVDLSGVDLPPTLPPTRGDLYDHFVKESLFPTVLGEDLRLDPMLEVGPNYPPTVLIHGTADRVVP</sequence>
<protein>
    <recommendedName>
        <fullName evidence="2">Alpha/beta hydrolase fold-3 domain-containing protein</fullName>
    </recommendedName>
</protein>